<proteinExistence type="predicted"/>
<protein>
    <submittedName>
        <fullName evidence="2">Uncharacterized protein</fullName>
    </submittedName>
</protein>
<sequence>MSTLPIRQHAHGQAHVGDVPNIRDQCVILTEQVTIVSMHASDGPGCTACDESKDSHSLGRMSALVFKGLIFLLLGWLADGLRKIRNMVYFVVLSLMQTAAGIAGLAAIAYMLLFFYEVPVPQAVKALVELILA</sequence>
<accession>R7RWM6</accession>
<keyword evidence="1" id="KW-0812">Transmembrane</keyword>
<evidence type="ECO:0000313" key="2">
    <source>
        <dbReference type="EMBL" id="EIM79776.1"/>
    </source>
</evidence>
<dbReference type="RefSeq" id="XP_007311096.1">
    <property type="nucleotide sequence ID" value="XM_007311034.1"/>
</dbReference>
<evidence type="ECO:0000313" key="3">
    <source>
        <dbReference type="Proteomes" id="UP000053927"/>
    </source>
</evidence>
<organism evidence="2 3">
    <name type="scientific">Stereum hirsutum (strain FP-91666)</name>
    <name type="common">White-rot fungus</name>
    <dbReference type="NCBI Taxonomy" id="721885"/>
    <lineage>
        <taxon>Eukaryota</taxon>
        <taxon>Fungi</taxon>
        <taxon>Dikarya</taxon>
        <taxon>Basidiomycota</taxon>
        <taxon>Agaricomycotina</taxon>
        <taxon>Agaricomycetes</taxon>
        <taxon>Russulales</taxon>
        <taxon>Stereaceae</taxon>
        <taxon>Stereum</taxon>
    </lineage>
</organism>
<dbReference type="EMBL" id="JH687401">
    <property type="protein sequence ID" value="EIM79776.1"/>
    <property type="molecule type" value="Genomic_DNA"/>
</dbReference>
<gene>
    <name evidence="2" type="ORF">STEHIDRAFT_116259</name>
</gene>
<dbReference type="Proteomes" id="UP000053927">
    <property type="component" value="Unassembled WGS sequence"/>
</dbReference>
<reference evidence="3" key="1">
    <citation type="journal article" date="2012" name="Science">
        <title>The Paleozoic origin of enzymatic lignin decomposition reconstructed from 31 fungal genomes.</title>
        <authorList>
            <person name="Floudas D."/>
            <person name="Binder M."/>
            <person name="Riley R."/>
            <person name="Barry K."/>
            <person name="Blanchette R.A."/>
            <person name="Henrissat B."/>
            <person name="Martinez A.T."/>
            <person name="Otillar R."/>
            <person name="Spatafora J.W."/>
            <person name="Yadav J.S."/>
            <person name="Aerts A."/>
            <person name="Benoit I."/>
            <person name="Boyd A."/>
            <person name="Carlson A."/>
            <person name="Copeland A."/>
            <person name="Coutinho P.M."/>
            <person name="de Vries R.P."/>
            <person name="Ferreira P."/>
            <person name="Findley K."/>
            <person name="Foster B."/>
            <person name="Gaskell J."/>
            <person name="Glotzer D."/>
            <person name="Gorecki P."/>
            <person name="Heitman J."/>
            <person name="Hesse C."/>
            <person name="Hori C."/>
            <person name="Igarashi K."/>
            <person name="Jurgens J.A."/>
            <person name="Kallen N."/>
            <person name="Kersten P."/>
            <person name="Kohler A."/>
            <person name="Kuees U."/>
            <person name="Kumar T.K.A."/>
            <person name="Kuo A."/>
            <person name="LaButti K."/>
            <person name="Larrondo L.F."/>
            <person name="Lindquist E."/>
            <person name="Ling A."/>
            <person name="Lombard V."/>
            <person name="Lucas S."/>
            <person name="Lundell T."/>
            <person name="Martin R."/>
            <person name="McLaughlin D.J."/>
            <person name="Morgenstern I."/>
            <person name="Morin E."/>
            <person name="Murat C."/>
            <person name="Nagy L.G."/>
            <person name="Nolan M."/>
            <person name="Ohm R.A."/>
            <person name="Patyshakuliyeva A."/>
            <person name="Rokas A."/>
            <person name="Ruiz-Duenas F.J."/>
            <person name="Sabat G."/>
            <person name="Salamov A."/>
            <person name="Samejima M."/>
            <person name="Schmutz J."/>
            <person name="Slot J.C."/>
            <person name="St John F."/>
            <person name="Stenlid J."/>
            <person name="Sun H."/>
            <person name="Sun S."/>
            <person name="Syed K."/>
            <person name="Tsang A."/>
            <person name="Wiebenga A."/>
            <person name="Young D."/>
            <person name="Pisabarro A."/>
            <person name="Eastwood D.C."/>
            <person name="Martin F."/>
            <person name="Cullen D."/>
            <person name="Grigoriev I.V."/>
            <person name="Hibbett D.S."/>
        </authorList>
    </citation>
    <scope>NUCLEOTIDE SEQUENCE [LARGE SCALE GENOMIC DNA]</scope>
    <source>
        <strain evidence="3">FP-91666</strain>
    </source>
</reference>
<name>R7RWM6_STEHR</name>
<feature type="transmembrane region" description="Helical" evidence="1">
    <location>
        <begin position="61"/>
        <end position="78"/>
    </location>
</feature>
<feature type="transmembrane region" description="Helical" evidence="1">
    <location>
        <begin position="90"/>
        <end position="116"/>
    </location>
</feature>
<evidence type="ECO:0000256" key="1">
    <source>
        <dbReference type="SAM" id="Phobius"/>
    </source>
</evidence>
<dbReference type="GeneID" id="18795878"/>
<keyword evidence="1" id="KW-1133">Transmembrane helix</keyword>
<keyword evidence="3" id="KW-1185">Reference proteome</keyword>
<dbReference type="KEGG" id="shs:STEHIDRAFT_116259"/>
<keyword evidence="1" id="KW-0472">Membrane</keyword>
<dbReference type="AlphaFoldDB" id="R7RWM6"/>